<dbReference type="InterPro" id="IPR036706">
    <property type="entry name" value="VOMI_sf"/>
</dbReference>
<dbReference type="PANTHER" id="PTHR18841:SF0">
    <property type="entry name" value="VITELLINE MEMBRANE OUTER LAYER 1 HOMOLOG A-RELATED"/>
    <property type="match status" value="1"/>
</dbReference>
<dbReference type="EMBL" id="LNIX01000032">
    <property type="protein sequence ID" value="OXA40753.1"/>
    <property type="molecule type" value="Genomic_DNA"/>
</dbReference>
<keyword evidence="3" id="KW-1185">Reference proteome</keyword>
<dbReference type="AlphaFoldDB" id="A0A226D6H5"/>
<evidence type="ECO:0000313" key="3">
    <source>
        <dbReference type="Proteomes" id="UP000198287"/>
    </source>
</evidence>
<protein>
    <submittedName>
        <fullName evidence="2">Vitelline membrane outer layer protein 1</fullName>
    </submittedName>
</protein>
<dbReference type="Gene3D" id="2.100.10.20">
    <property type="entry name" value="Vitelline membrane outer layer protein I (VOMI)"/>
    <property type="match status" value="1"/>
</dbReference>
<accession>A0A226D6H5</accession>
<evidence type="ECO:0000256" key="1">
    <source>
        <dbReference type="SAM" id="SignalP"/>
    </source>
</evidence>
<proteinExistence type="predicted"/>
<comment type="caution">
    <text evidence="2">The sequence shown here is derived from an EMBL/GenBank/DDBJ whole genome shotgun (WGS) entry which is preliminary data.</text>
</comment>
<dbReference type="PANTHER" id="PTHR18841">
    <property type="entry name" value="VITELLINE MEMBRANE OUTER LAYER PROTEIN I-RELATED"/>
    <property type="match status" value="1"/>
</dbReference>
<dbReference type="InterPro" id="IPR005515">
    <property type="entry name" value="VOMI"/>
</dbReference>
<evidence type="ECO:0000313" key="2">
    <source>
        <dbReference type="EMBL" id="OXA40753.1"/>
    </source>
</evidence>
<dbReference type="OrthoDB" id="6329319at2759"/>
<dbReference type="GO" id="GO:0005615">
    <property type="term" value="C:extracellular space"/>
    <property type="evidence" value="ECO:0007669"/>
    <property type="project" value="TreeGrafter"/>
</dbReference>
<dbReference type="SUPFAM" id="SSF51092">
    <property type="entry name" value="Vitelline membrane outer protein-I (VMO-I)"/>
    <property type="match status" value="1"/>
</dbReference>
<feature type="chain" id="PRO_5013211619" evidence="1">
    <location>
        <begin position="18"/>
        <end position="177"/>
    </location>
</feature>
<sequence length="177" mass="19355">MTGKIVLLLGGILAVQSLYITSVPITNWGNYLDPVECPTGSFVTSFKLRTESYRGQAVDDTALNDIEIRCTNPTTKRVVFTGKSLSPHDGWGNWGAWKDCGTDPYVFSGFQLRVEPNQGEGDDTATNNIRFKCRGNSNGTTFADVVEGDGGNFGSWGNWSLCPALHGICGYRLQFEK</sequence>
<dbReference type="STRING" id="158441.A0A226D6H5"/>
<name>A0A226D6H5_FOLCA</name>
<dbReference type="Proteomes" id="UP000198287">
    <property type="component" value="Unassembled WGS sequence"/>
</dbReference>
<organism evidence="2 3">
    <name type="scientific">Folsomia candida</name>
    <name type="common">Springtail</name>
    <dbReference type="NCBI Taxonomy" id="158441"/>
    <lineage>
        <taxon>Eukaryota</taxon>
        <taxon>Metazoa</taxon>
        <taxon>Ecdysozoa</taxon>
        <taxon>Arthropoda</taxon>
        <taxon>Hexapoda</taxon>
        <taxon>Collembola</taxon>
        <taxon>Entomobryomorpha</taxon>
        <taxon>Isotomoidea</taxon>
        <taxon>Isotomidae</taxon>
        <taxon>Proisotominae</taxon>
        <taxon>Folsomia</taxon>
    </lineage>
</organism>
<reference evidence="2 3" key="1">
    <citation type="submission" date="2015-12" db="EMBL/GenBank/DDBJ databases">
        <title>The genome of Folsomia candida.</title>
        <authorList>
            <person name="Faddeeva A."/>
            <person name="Derks M.F."/>
            <person name="Anvar Y."/>
            <person name="Smit S."/>
            <person name="Van Straalen N."/>
            <person name="Roelofs D."/>
        </authorList>
    </citation>
    <scope>NUCLEOTIDE SEQUENCE [LARGE SCALE GENOMIC DNA]</scope>
    <source>
        <strain evidence="2 3">VU population</strain>
        <tissue evidence="2">Whole body</tissue>
    </source>
</reference>
<gene>
    <name evidence="2" type="ORF">Fcan01_24543</name>
</gene>
<keyword evidence="1" id="KW-0732">Signal</keyword>
<dbReference type="Pfam" id="PF03762">
    <property type="entry name" value="VOMI"/>
    <property type="match status" value="1"/>
</dbReference>
<feature type="signal peptide" evidence="1">
    <location>
        <begin position="1"/>
        <end position="17"/>
    </location>
</feature>